<accession>A0ABS4IVQ4</accession>
<protein>
    <submittedName>
        <fullName evidence="1">Uncharacterized protein</fullName>
    </submittedName>
</protein>
<dbReference type="EMBL" id="JAGGLB010000010">
    <property type="protein sequence ID" value="MBP1991677.1"/>
    <property type="molecule type" value="Genomic_DNA"/>
</dbReference>
<gene>
    <name evidence="1" type="ORF">J2Z66_003284</name>
</gene>
<name>A0ABS4IVQ4_9BACL</name>
<dbReference type="Proteomes" id="UP001519287">
    <property type="component" value="Unassembled WGS sequence"/>
</dbReference>
<evidence type="ECO:0000313" key="2">
    <source>
        <dbReference type="Proteomes" id="UP001519287"/>
    </source>
</evidence>
<comment type="caution">
    <text evidence="1">The sequence shown here is derived from an EMBL/GenBank/DDBJ whole genome shotgun (WGS) entry which is preliminary data.</text>
</comment>
<reference evidence="1 2" key="1">
    <citation type="submission" date="2021-03" db="EMBL/GenBank/DDBJ databases">
        <title>Genomic Encyclopedia of Type Strains, Phase IV (KMG-IV): sequencing the most valuable type-strain genomes for metagenomic binning, comparative biology and taxonomic classification.</title>
        <authorList>
            <person name="Goeker M."/>
        </authorList>
    </citation>
    <scope>NUCLEOTIDE SEQUENCE [LARGE SCALE GENOMIC DNA]</scope>
    <source>
        <strain evidence="1 2">DSM 26048</strain>
    </source>
</reference>
<organism evidence="1 2">
    <name type="scientific">Paenibacillus eucommiae</name>
    <dbReference type="NCBI Taxonomy" id="1355755"/>
    <lineage>
        <taxon>Bacteria</taxon>
        <taxon>Bacillati</taxon>
        <taxon>Bacillota</taxon>
        <taxon>Bacilli</taxon>
        <taxon>Bacillales</taxon>
        <taxon>Paenibacillaceae</taxon>
        <taxon>Paenibacillus</taxon>
    </lineage>
</organism>
<sequence>MMVTLTPHNGSEIKKYKKFLEKEEIFNYPYRYEGVEYNYVIFKKLGKVTASLVLTEDKGVSRNQMVHAGWAFFHFNRVIVEARIQLIPDINRPILVLQEGKKQLRKAEWNPDFKMSPFQEEIRRLYEVLDTGLKVKEKLHNILLDMQALEKKMLERGYLIDEDTEQMIGFNIDHYRTMYHQGKEIIRSLPTLKKLKAHVEKLKGSLAGEDEHLRQSLYVFLDAFTADKTVEDLLSSNESFEKDEWGDPVQMLEGEAGLRQYEAKLRKEVEHIYETEIVKDIRNLPEDGSSLFNGRKD</sequence>
<dbReference type="RefSeq" id="WP_209972419.1">
    <property type="nucleotide sequence ID" value="NZ_JAGGLB010000010.1"/>
</dbReference>
<proteinExistence type="predicted"/>
<keyword evidence="2" id="KW-1185">Reference proteome</keyword>
<evidence type="ECO:0000313" key="1">
    <source>
        <dbReference type="EMBL" id="MBP1991677.1"/>
    </source>
</evidence>